<keyword evidence="6 7" id="KW-0472">Membrane</keyword>
<dbReference type="CDD" id="cd06261">
    <property type="entry name" value="TM_PBP2"/>
    <property type="match status" value="1"/>
</dbReference>
<evidence type="ECO:0000256" key="3">
    <source>
        <dbReference type="ARBA" id="ARBA00022475"/>
    </source>
</evidence>
<reference evidence="9" key="1">
    <citation type="journal article" date="2014" name="Int. J. Syst. Evol. Microbiol.">
        <title>Complete genome sequence of Corynebacterium casei LMG S-19264T (=DSM 44701T), isolated from a smear-ripened cheese.</title>
        <authorList>
            <consortium name="US DOE Joint Genome Institute (JGI-PGF)"/>
            <person name="Walter F."/>
            <person name="Albersmeier A."/>
            <person name="Kalinowski J."/>
            <person name="Ruckert C."/>
        </authorList>
    </citation>
    <scope>NUCLEOTIDE SEQUENCE</scope>
    <source>
        <strain evidence="9">CGMCC 4.7308</strain>
    </source>
</reference>
<feature type="transmembrane region" description="Helical" evidence="7">
    <location>
        <begin position="125"/>
        <end position="145"/>
    </location>
</feature>
<sequence>MTSTALADRRAPAVRRGTPVRGFLDKHFLLAASWPSLLIMLAVTAVPFAISIGLAFTDYDLVKSKNWKFVGLANFDRLLHDPEIPRIIFNTAYLVIGSTVLTTVFGLVLAVLLDSRIRGVGFIRALYMLPIMTAPIVVALTWRAMFNNDAGWINYFLGTVHLPQPLWLGNPALAMPAVLISDMWTGVPFQAVLLLAGLLGVSTQLKEAAVSDGANMWQVFWHVTLPALRPVLFIAVVLRFIDAFRKFEGIQVLTTGGPGIASTPLNLQIYNTGLFYNQVGYAAAMGVLLIVLIAVSVGLLYLVAGRRSWR</sequence>
<keyword evidence="2 7" id="KW-0813">Transport</keyword>
<evidence type="ECO:0000256" key="4">
    <source>
        <dbReference type="ARBA" id="ARBA00022692"/>
    </source>
</evidence>
<dbReference type="AlphaFoldDB" id="A0A917T8K2"/>
<protein>
    <submittedName>
        <fullName evidence="9">ABC transporter permease</fullName>
    </submittedName>
</protein>
<evidence type="ECO:0000256" key="6">
    <source>
        <dbReference type="ARBA" id="ARBA00023136"/>
    </source>
</evidence>
<evidence type="ECO:0000256" key="5">
    <source>
        <dbReference type="ARBA" id="ARBA00022989"/>
    </source>
</evidence>
<dbReference type="Gene3D" id="1.10.3720.10">
    <property type="entry name" value="MetI-like"/>
    <property type="match status" value="1"/>
</dbReference>
<evidence type="ECO:0000256" key="1">
    <source>
        <dbReference type="ARBA" id="ARBA00004651"/>
    </source>
</evidence>
<comment type="similarity">
    <text evidence="7">Belongs to the binding-protein-dependent transport system permease family.</text>
</comment>
<evidence type="ECO:0000313" key="9">
    <source>
        <dbReference type="EMBL" id="GGM14008.1"/>
    </source>
</evidence>
<dbReference type="SUPFAM" id="SSF161098">
    <property type="entry name" value="MetI-like"/>
    <property type="match status" value="1"/>
</dbReference>
<evidence type="ECO:0000259" key="8">
    <source>
        <dbReference type="PROSITE" id="PS50928"/>
    </source>
</evidence>
<evidence type="ECO:0000313" key="10">
    <source>
        <dbReference type="Proteomes" id="UP000655208"/>
    </source>
</evidence>
<accession>A0A917T8K2</accession>
<name>A0A917T8K2_9ACTN</name>
<dbReference type="Proteomes" id="UP000655208">
    <property type="component" value="Unassembled WGS sequence"/>
</dbReference>
<dbReference type="PANTHER" id="PTHR30193">
    <property type="entry name" value="ABC TRANSPORTER PERMEASE PROTEIN"/>
    <property type="match status" value="1"/>
</dbReference>
<evidence type="ECO:0000256" key="2">
    <source>
        <dbReference type="ARBA" id="ARBA00022448"/>
    </source>
</evidence>
<dbReference type="EMBL" id="BMNA01000012">
    <property type="protein sequence ID" value="GGM14008.1"/>
    <property type="molecule type" value="Genomic_DNA"/>
</dbReference>
<keyword evidence="10" id="KW-1185">Reference proteome</keyword>
<dbReference type="PROSITE" id="PS50928">
    <property type="entry name" value="ABC_TM1"/>
    <property type="match status" value="1"/>
</dbReference>
<keyword evidence="3" id="KW-1003">Cell membrane</keyword>
<feature type="transmembrane region" description="Helical" evidence="7">
    <location>
        <begin position="87"/>
        <end position="113"/>
    </location>
</feature>
<feature type="transmembrane region" description="Helical" evidence="7">
    <location>
        <begin position="219"/>
        <end position="241"/>
    </location>
</feature>
<comment type="caution">
    <text evidence="9">The sequence shown here is derived from an EMBL/GenBank/DDBJ whole genome shotgun (WGS) entry which is preliminary data.</text>
</comment>
<dbReference type="GO" id="GO:0005886">
    <property type="term" value="C:plasma membrane"/>
    <property type="evidence" value="ECO:0007669"/>
    <property type="project" value="UniProtKB-SubCell"/>
</dbReference>
<reference evidence="9" key="2">
    <citation type="submission" date="2020-09" db="EMBL/GenBank/DDBJ databases">
        <authorList>
            <person name="Sun Q."/>
            <person name="Zhou Y."/>
        </authorList>
    </citation>
    <scope>NUCLEOTIDE SEQUENCE</scope>
    <source>
        <strain evidence="9">CGMCC 4.7308</strain>
    </source>
</reference>
<dbReference type="PANTHER" id="PTHR30193:SF37">
    <property type="entry name" value="INNER MEMBRANE ABC TRANSPORTER PERMEASE PROTEIN YCJO"/>
    <property type="match status" value="1"/>
</dbReference>
<keyword evidence="5 7" id="KW-1133">Transmembrane helix</keyword>
<comment type="subcellular location">
    <subcellularLocation>
        <location evidence="1 7">Cell membrane</location>
        <topology evidence="1 7">Multi-pass membrane protein</topology>
    </subcellularLocation>
</comment>
<evidence type="ECO:0000256" key="7">
    <source>
        <dbReference type="RuleBase" id="RU363032"/>
    </source>
</evidence>
<dbReference type="GO" id="GO:0055085">
    <property type="term" value="P:transmembrane transport"/>
    <property type="evidence" value="ECO:0007669"/>
    <property type="project" value="InterPro"/>
</dbReference>
<gene>
    <name evidence="9" type="ORF">GCM10011594_37370</name>
</gene>
<dbReference type="Pfam" id="PF00528">
    <property type="entry name" value="BPD_transp_1"/>
    <property type="match status" value="1"/>
</dbReference>
<keyword evidence="4 7" id="KW-0812">Transmembrane</keyword>
<feature type="transmembrane region" description="Helical" evidence="7">
    <location>
        <begin position="28"/>
        <end position="56"/>
    </location>
</feature>
<dbReference type="InterPro" id="IPR000515">
    <property type="entry name" value="MetI-like"/>
</dbReference>
<dbReference type="InterPro" id="IPR051393">
    <property type="entry name" value="ABC_transporter_permease"/>
</dbReference>
<organism evidence="9 10">
    <name type="scientific">Nakamurella endophytica</name>
    <dbReference type="NCBI Taxonomy" id="1748367"/>
    <lineage>
        <taxon>Bacteria</taxon>
        <taxon>Bacillati</taxon>
        <taxon>Actinomycetota</taxon>
        <taxon>Actinomycetes</taxon>
        <taxon>Nakamurellales</taxon>
        <taxon>Nakamurellaceae</taxon>
        <taxon>Nakamurella</taxon>
    </lineage>
</organism>
<dbReference type="RefSeq" id="WP_188944220.1">
    <property type="nucleotide sequence ID" value="NZ_BMNA01000012.1"/>
</dbReference>
<proteinExistence type="inferred from homology"/>
<feature type="transmembrane region" description="Helical" evidence="7">
    <location>
        <begin position="173"/>
        <end position="199"/>
    </location>
</feature>
<dbReference type="InterPro" id="IPR035906">
    <property type="entry name" value="MetI-like_sf"/>
</dbReference>
<feature type="domain" description="ABC transmembrane type-1" evidence="8">
    <location>
        <begin position="88"/>
        <end position="300"/>
    </location>
</feature>
<feature type="transmembrane region" description="Helical" evidence="7">
    <location>
        <begin position="281"/>
        <end position="304"/>
    </location>
</feature>